<dbReference type="EMBL" id="JH993986">
    <property type="protein sequence ID" value="ELQ75139.1"/>
    <property type="molecule type" value="Genomic_DNA"/>
</dbReference>
<dbReference type="InParanoid" id="L7JUN8"/>
<sequence>VEGLYQAKKISLDSFDPAYLYFESKGDFVFTSAQWDHFQFISFGYISLVPIRPCRNRYYKGDTSTDEVKRDKNYNFDSTGYLGFVVNNVSKSSTIAQQLGYAENSTDTVWYSFDSYGQINIAS</sequence>
<dbReference type="Proteomes" id="UP000011185">
    <property type="component" value="Unassembled WGS sequence"/>
</dbReference>
<keyword evidence="2" id="KW-1185">Reference proteome</keyword>
<organism evidence="1 2">
    <name type="scientific">Trachipleistophora hominis</name>
    <name type="common">Microsporidian parasite</name>
    <dbReference type="NCBI Taxonomy" id="72359"/>
    <lineage>
        <taxon>Eukaryota</taxon>
        <taxon>Fungi</taxon>
        <taxon>Fungi incertae sedis</taxon>
        <taxon>Microsporidia</taxon>
        <taxon>Pleistophoridae</taxon>
        <taxon>Trachipleistophora</taxon>
    </lineage>
</organism>
<gene>
    <name evidence="1" type="ORF">THOM_1924</name>
</gene>
<evidence type="ECO:0000313" key="2">
    <source>
        <dbReference type="Proteomes" id="UP000011185"/>
    </source>
</evidence>
<feature type="non-terminal residue" evidence="1">
    <location>
        <position position="1"/>
    </location>
</feature>
<evidence type="ECO:0000313" key="1">
    <source>
        <dbReference type="EMBL" id="ELQ75139.1"/>
    </source>
</evidence>
<accession>L7JUN8</accession>
<proteinExistence type="predicted"/>
<dbReference type="VEuPathDB" id="MicrosporidiaDB:THOM_1924"/>
<name>L7JUN8_TRAHO</name>
<dbReference type="AlphaFoldDB" id="L7JUN8"/>
<reference evidence="1 2" key="1">
    <citation type="journal article" date="2012" name="PLoS Pathog.">
        <title>The genome of the obligate intracellular parasite Trachipleistophora hominis: new insights into microsporidian genome dynamics and reductive evolution.</title>
        <authorList>
            <person name="Heinz E."/>
            <person name="Williams T.A."/>
            <person name="Nakjang S."/>
            <person name="Noel C.J."/>
            <person name="Swan D.C."/>
            <person name="Goldberg A.V."/>
            <person name="Harris S.R."/>
            <person name="Weinmaier T."/>
            <person name="Markert S."/>
            <person name="Becher D."/>
            <person name="Bernhardt J."/>
            <person name="Dagan T."/>
            <person name="Hacker C."/>
            <person name="Lucocq J.M."/>
            <person name="Schweder T."/>
            <person name="Rattei T."/>
            <person name="Hall N."/>
            <person name="Hirt R.P."/>
            <person name="Embley T.M."/>
        </authorList>
    </citation>
    <scope>NUCLEOTIDE SEQUENCE [LARGE SCALE GENOMIC DNA]</scope>
</reference>
<protein>
    <submittedName>
        <fullName evidence="1">Uncharacterized protein</fullName>
    </submittedName>
</protein>
<dbReference type="HOGENOM" id="CLU_2020864_0_0_1"/>